<dbReference type="GO" id="GO:0051301">
    <property type="term" value="P:cell division"/>
    <property type="evidence" value="ECO:0007669"/>
    <property type="project" value="UniProtKB-KW"/>
</dbReference>
<feature type="region of interest" description="Disordered" evidence="6">
    <location>
        <begin position="851"/>
        <end position="888"/>
    </location>
</feature>
<feature type="region of interest" description="Disordered" evidence="6">
    <location>
        <begin position="130"/>
        <end position="157"/>
    </location>
</feature>
<dbReference type="Gene3D" id="1.25.10.10">
    <property type="entry name" value="Leucine-rich Repeat Variant"/>
    <property type="match status" value="3"/>
</dbReference>
<feature type="compositionally biased region" description="Polar residues" evidence="6">
    <location>
        <begin position="696"/>
        <end position="714"/>
    </location>
</feature>
<organism evidence="8 9">
    <name type="scientific">Serendipita vermifera MAFF 305830</name>
    <dbReference type="NCBI Taxonomy" id="933852"/>
    <lineage>
        <taxon>Eukaryota</taxon>
        <taxon>Fungi</taxon>
        <taxon>Dikarya</taxon>
        <taxon>Basidiomycota</taxon>
        <taxon>Agaricomycotina</taxon>
        <taxon>Agaricomycetes</taxon>
        <taxon>Sebacinales</taxon>
        <taxon>Serendipitaceae</taxon>
        <taxon>Serendipita</taxon>
    </lineage>
</organism>
<dbReference type="GO" id="GO:0005876">
    <property type="term" value="C:spindle microtubule"/>
    <property type="evidence" value="ECO:0007669"/>
    <property type="project" value="TreeGrafter"/>
</dbReference>
<proteinExistence type="inferred from homology"/>
<keyword evidence="5" id="KW-0498">Mitosis</keyword>
<feature type="compositionally biased region" description="Low complexity" evidence="6">
    <location>
        <begin position="665"/>
        <end position="682"/>
    </location>
</feature>
<feature type="compositionally biased region" description="Polar residues" evidence="6">
    <location>
        <begin position="637"/>
        <end position="664"/>
    </location>
</feature>
<evidence type="ECO:0000256" key="6">
    <source>
        <dbReference type="SAM" id="MobiDB-lite"/>
    </source>
</evidence>
<feature type="compositionally biased region" description="Low complexity" evidence="6">
    <location>
        <begin position="858"/>
        <end position="872"/>
    </location>
</feature>
<dbReference type="Pfam" id="PF12348">
    <property type="entry name" value="CLASP_N"/>
    <property type="match status" value="1"/>
</dbReference>
<evidence type="ECO:0000256" key="1">
    <source>
        <dbReference type="ARBA" id="ARBA00004186"/>
    </source>
</evidence>
<feature type="region of interest" description="Disordered" evidence="6">
    <location>
        <begin position="244"/>
        <end position="309"/>
    </location>
</feature>
<dbReference type="GO" id="GO:1990023">
    <property type="term" value="C:mitotic spindle midzone"/>
    <property type="evidence" value="ECO:0007669"/>
    <property type="project" value="TreeGrafter"/>
</dbReference>
<keyword evidence="4" id="KW-0493">Microtubule</keyword>
<feature type="region of interest" description="Disordered" evidence="6">
    <location>
        <begin position="595"/>
        <end position="786"/>
    </location>
</feature>
<dbReference type="InterPro" id="IPR034085">
    <property type="entry name" value="TOG"/>
</dbReference>
<dbReference type="AlphaFoldDB" id="A0A0C3B9C7"/>
<evidence type="ECO:0000313" key="9">
    <source>
        <dbReference type="Proteomes" id="UP000054097"/>
    </source>
</evidence>
<dbReference type="Proteomes" id="UP000054097">
    <property type="component" value="Unassembled WGS sequence"/>
</dbReference>
<evidence type="ECO:0000256" key="3">
    <source>
        <dbReference type="ARBA" id="ARBA00022618"/>
    </source>
</evidence>
<feature type="compositionally biased region" description="Low complexity" evidence="6">
    <location>
        <begin position="600"/>
        <end position="628"/>
    </location>
</feature>
<dbReference type="GO" id="GO:0005815">
    <property type="term" value="C:microtubule organizing center"/>
    <property type="evidence" value="ECO:0007669"/>
    <property type="project" value="TreeGrafter"/>
</dbReference>
<feature type="region of interest" description="Disordered" evidence="6">
    <location>
        <begin position="1219"/>
        <end position="1243"/>
    </location>
</feature>
<comment type="subcellular location">
    <subcellularLocation>
        <location evidence="1">Cytoplasm</location>
        <location evidence="1">Cytoskeleton</location>
        <location evidence="1">Spindle</location>
    </subcellularLocation>
</comment>
<dbReference type="PANTHER" id="PTHR21567:SF9">
    <property type="entry name" value="CLIP-ASSOCIATING PROTEIN"/>
    <property type="match status" value="1"/>
</dbReference>
<feature type="compositionally biased region" description="Polar residues" evidence="6">
    <location>
        <begin position="740"/>
        <end position="750"/>
    </location>
</feature>
<feature type="compositionally biased region" description="Basic and acidic residues" evidence="6">
    <location>
        <begin position="1223"/>
        <end position="1234"/>
    </location>
</feature>
<feature type="domain" description="TOG" evidence="7">
    <location>
        <begin position="314"/>
        <end position="558"/>
    </location>
</feature>
<dbReference type="OrthoDB" id="46159at2759"/>
<reference evidence="8 9" key="1">
    <citation type="submission" date="2014-04" db="EMBL/GenBank/DDBJ databases">
        <authorList>
            <consortium name="DOE Joint Genome Institute"/>
            <person name="Kuo A."/>
            <person name="Zuccaro A."/>
            <person name="Kohler A."/>
            <person name="Nagy L.G."/>
            <person name="Floudas D."/>
            <person name="Copeland A."/>
            <person name="Barry K.W."/>
            <person name="Cichocki N."/>
            <person name="Veneault-Fourrey C."/>
            <person name="LaButti K."/>
            <person name="Lindquist E.A."/>
            <person name="Lipzen A."/>
            <person name="Lundell T."/>
            <person name="Morin E."/>
            <person name="Murat C."/>
            <person name="Sun H."/>
            <person name="Tunlid A."/>
            <person name="Henrissat B."/>
            <person name="Grigoriev I.V."/>
            <person name="Hibbett D.S."/>
            <person name="Martin F."/>
            <person name="Nordberg H.P."/>
            <person name="Cantor M.N."/>
            <person name="Hua S.X."/>
        </authorList>
    </citation>
    <scope>NUCLEOTIDE SEQUENCE [LARGE SCALE GENOMIC DNA]</scope>
    <source>
        <strain evidence="8 9">MAFF 305830</strain>
    </source>
</reference>
<dbReference type="GO" id="GO:0008017">
    <property type="term" value="F:microtubule binding"/>
    <property type="evidence" value="ECO:0007669"/>
    <property type="project" value="TreeGrafter"/>
</dbReference>
<feature type="compositionally biased region" description="Polar residues" evidence="6">
    <location>
        <begin position="131"/>
        <end position="140"/>
    </location>
</feature>
<dbReference type="STRING" id="933852.A0A0C3B9C7"/>
<dbReference type="SMART" id="SM01349">
    <property type="entry name" value="TOG"/>
    <property type="match status" value="1"/>
</dbReference>
<gene>
    <name evidence="8" type="ORF">M408DRAFT_60936</name>
</gene>
<sequence>MAEGQERIGKWLEKLKSNDSEVKVDAINKLQAEFLAGVQARDKEVITALKTSLRIPNQHISTASMSAIASLFPVLIDQQGDDHHALNSHDSNVLRHALTAFFSAGGIVDRLGDNREKARDCAREALVSAGTVVSRSNPPHGQSHPPKPNQATKGPEPPLAIFERFLRELGFSSKVSRVREQVRLVETLEDSDGGVRDCARASVIEMFTAPTVTDGARAELKKEMTKKGVRKAIVDSVLGQLFSSSTQAASSSGPPHEEEPQPAGSGFMPRRGTASTLAVSTAGPSRTVSAASLPAGELPETPKGEGTQEVVTVYIASSRDLEHEFAEMLPHFEGRESEHNWQPRDRAVSRVRGMLQGDVHVRFTDAFMEGLKGGFMTGTLKTLASLRTTVATNTCTFYVELVHALGTAYEPFVELTITPLFRLGSLTKKIVANLTQSTAKEILLHAHPAPRLVLPMLWMGIQDKNLSIRQYTLEHLQTVIQTSTARNMSLIETTGGLELIERSIKKALQDPNAGLRDRARALFWVFEPVWRDRAEAIANTLDATARKQLDKAAPSGLSPLVLAPPQSAAETKKSSVAAAIAASRAKARQIAAAPPTLRHAATAHASSMASQSRKPPSPTSSSTAHTGPSSPPHSSKRTSGVFQRTATSPSFGQAINRVSTNVKAPSNGSLSPPSSPTQSPTRKPLHISRAGPAPTSPSSYSHQRSPPTTTVQPKSSLSARSLSPPAAPARTAQPKRASGVFSSPKGNSLSPIPVANDTLPISPQHSDDESLMRVRAPNSDAGSNESLPMASFSDAVTSTPPGRTVAAAGLTMSTNPLKVPGPVIEDALRLRAEQAESAAERLLEELVEPNETVQNIHLPPSLVSSGSTSSTPRKGAPPPPKSNGTIQRAATVPVTPANNRASVLKQAATFQDSPQYKPGSRSIIAKLQENRNESSWWLKRVALLQNDNTSKTLGQEDLKKIIQEFEGGNLDISLLKDLAIISSQNPAEEESALSLDNVKTDDIWEGGSRFRKLLASLFQQLTSDKPEEVLEYGLIVIWEMLENQQTYLEGRESELLSLLFHLRYANKQTISEASNTIRDALASRIDPVYGLSTTHSSLKSFLAEPTPAHGSADSRALSHAFGLLALGKFILRLPTEILEDELPRLQLTLAQGLNDTQLLVREAAAAAITAAQIILQDETYLFTMLASLTEEKKNLLTYLFDKHGARGAVEGVTAGNTAQGGLDKLDKEMRRLDSRTSTPLRKP</sequence>
<keyword evidence="3" id="KW-0132">Cell division</keyword>
<dbReference type="InterPro" id="IPR016024">
    <property type="entry name" value="ARM-type_fold"/>
</dbReference>
<evidence type="ECO:0000259" key="7">
    <source>
        <dbReference type="SMART" id="SM01349"/>
    </source>
</evidence>
<evidence type="ECO:0000256" key="5">
    <source>
        <dbReference type="ARBA" id="ARBA00022776"/>
    </source>
</evidence>
<dbReference type="GO" id="GO:0090307">
    <property type="term" value="P:mitotic spindle assembly"/>
    <property type="evidence" value="ECO:0007669"/>
    <property type="project" value="TreeGrafter"/>
</dbReference>
<dbReference type="HOGENOM" id="CLU_003840_0_0_1"/>
<name>A0A0C3B9C7_SERVB</name>
<evidence type="ECO:0000256" key="4">
    <source>
        <dbReference type="ARBA" id="ARBA00022701"/>
    </source>
</evidence>
<keyword evidence="5" id="KW-0131">Cell cycle</keyword>
<dbReference type="GO" id="GO:0005881">
    <property type="term" value="C:cytoplasmic microtubule"/>
    <property type="evidence" value="ECO:0007669"/>
    <property type="project" value="TreeGrafter"/>
</dbReference>
<dbReference type="InterPro" id="IPR024395">
    <property type="entry name" value="CLASP_N_dom"/>
</dbReference>
<evidence type="ECO:0000313" key="8">
    <source>
        <dbReference type="EMBL" id="KIM33425.1"/>
    </source>
</evidence>
<dbReference type="EMBL" id="KN824278">
    <property type="protein sequence ID" value="KIM33425.1"/>
    <property type="molecule type" value="Genomic_DNA"/>
</dbReference>
<dbReference type="InterPro" id="IPR011989">
    <property type="entry name" value="ARM-like"/>
</dbReference>
<protein>
    <recommendedName>
        <fullName evidence="7">TOG domain-containing protein</fullName>
    </recommendedName>
</protein>
<feature type="compositionally biased region" description="Polar residues" evidence="6">
    <location>
        <begin position="273"/>
        <end position="290"/>
    </location>
</feature>
<dbReference type="SUPFAM" id="SSF48371">
    <property type="entry name" value="ARM repeat"/>
    <property type="match status" value="2"/>
</dbReference>
<comment type="similarity">
    <text evidence="2">Belongs to the CLASP family.</text>
</comment>
<evidence type="ECO:0000256" key="2">
    <source>
        <dbReference type="ARBA" id="ARBA00009549"/>
    </source>
</evidence>
<reference evidence="9" key="2">
    <citation type="submission" date="2015-01" db="EMBL/GenBank/DDBJ databases">
        <title>Evolutionary Origins and Diversification of the Mycorrhizal Mutualists.</title>
        <authorList>
            <consortium name="DOE Joint Genome Institute"/>
            <consortium name="Mycorrhizal Genomics Consortium"/>
            <person name="Kohler A."/>
            <person name="Kuo A."/>
            <person name="Nagy L.G."/>
            <person name="Floudas D."/>
            <person name="Copeland A."/>
            <person name="Barry K.W."/>
            <person name="Cichocki N."/>
            <person name="Veneault-Fourrey C."/>
            <person name="LaButti K."/>
            <person name="Lindquist E.A."/>
            <person name="Lipzen A."/>
            <person name="Lundell T."/>
            <person name="Morin E."/>
            <person name="Murat C."/>
            <person name="Riley R."/>
            <person name="Ohm R."/>
            <person name="Sun H."/>
            <person name="Tunlid A."/>
            <person name="Henrissat B."/>
            <person name="Grigoriev I.V."/>
            <person name="Hibbett D.S."/>
            <person name="Martin F."/>
        </authorList>
    </citation>
    <scope>NUCLEOTIDE SEQUENCE [LARGE SCALE GENOMIC DNA]</scope>
    <source>
        <strain evidence="9">MAFF 305830</strain>
    </source>
</reference>
<accession>A0A0C3B9C7</accession>
<keyword evidence="9" id="KW-1185">Reference proteome</keyword>
<feature type="compositionally biased region" description="Low complexity" evidence="6">
    <location>
        <begin position="715"/>
        <end position="730"/>
    </location>
</feature>
<dbReference type="PANTHER" id="PTHR21567">
    <property type="entry name" value="CLASP"/>
    <property type="match status" value="1"/>
</dbReference>